<comment type="caution">
    <text evidence="1">The sequence shown here is derived from an EMBL/GenBank/DDBJ whole genome shotgun (WGS) entry which is preliminary data.</text>
</comment>
<proteinExistence type="predicted"/>
<reference evidence="1 2" key="1">
    <citation type="journal article" date="2014" name="Genome Announc.">
        <title>Draft Genome Sequence of Xylella fastidiosa Pear Leaf Scorch Strain in Taiwan.</title>
        <authorList>
            <person name="Su C.C."/>
            <person name="Deng W.L."/>
            <person name="Jan F.J."/>
            <person name="Chang C.J."/>
            <person name="Huang H."/>
            <person name="Chen J."/>
        </authorList>
    </citation>
    <scope>NUCLEOTIDE SEQUENCE [LARGE SCALE GENOMIC DNA]</scope>
    <source>
        <strain evidence="1 2">PLS229</strain>
    </source>
</reference>
<gene>
    <name evidence="1" type="ORF">AF72_01585</name>
</gene>
<dbReference type="AlphaFoldDB" id="Z9JLG9"/>
<protein>
    <submittedName>
        <fullName evidence="1">Uncharacterized protein</fullName>
    </submittedName>
</protein>
<organism evidence="1 2">
    <name type="scientific">Xylella taiwanensis</name>
    <dbReference type="NCBI Taxonomy" id="1444770"/>
    <lineage>
        <taxon>Bacteria</taxon>
        <taxon>Pseudomonadati</taxon>
        <taxon>Pseudomonadota</taxon>
        <taxon>Gammaproteobacteria</taxon>
        <taxon>Lysobacterales</taxon>
        <taxon>Lysobacteraceae</taxon>
        <taxon>Xylella</taxon>
    </lineage>
</organism>
<dbReference type="EMBL" id="JDSQ01000002">
    <property type="protein sequence ID" value="EWS79260.1"/>
    <property type="molecule type" value="Genomic_DNA"/>
</dbReference>
<dbReference type="RefSeq" id="WP_069636199.1">
    <property type="nucleotide sequence ID" value="NZ_CP087696.1"/>
</dbReference>
<accession>Z9JLG9</accession>
<sequence>MLSPIWAWRYLTGRDASGCNGGGNAQDVRLVALDHGLIDFSAAHGPQAYRDGRRIESVELFGRQIADARSKPVASNSACGKNMISEAACVDQLLWDITTGIRL</sequence>
<evidence type="ECO:0000313" key="2">
    <source>
        <dbReference type="Proteomes" id="UP000020406"/>
    </source>
</evidence>
<name>Z9JLG9_9GAMM</name>
<dbReference type="Proteomes" id="UP000020406">
    <property type="component" value="Unassembled WGS sequence"/>
</dbReference>
<evidence type="ECO:0000313" key="1">
    <source>
        <dbReference type="EMBL" id="EWS79260.1"/>
    </source>
</evidence>